<dbReference type="EMBL" id="KL142394">
    <property type="protein sequence ID" value="KDR71142.1"/>
    <property type="molecule type" value="Genomic_DNA"/>
</dbReference>
<reference evidence="3" key="1">
    <citation type="journal article" date="2014" name="Proc. Natl. Acad. Sci. U.S.A.">
        <title>Extensive sampling of basidiomycete genomes demonstrates inadequacy of the white-rot/brown-rot paradigm for wood decay fungi.</title>
        <authorList>
            <person name="Riley R."/>
            <person name="Salamov A.A."/>
            <person name="Brown D.W."/>
            <person name="Nagy L.G."/>
            <person name="Floudas D."/>
            <person name="Held B.W."/>
            <person name="Levasseur A."/>
            <person name="Lombard V."/>
            <person name="Morin E."/>
            <person name="Otillar R."/>
            <person name="Lindquist E.A."/>
            <person name="Sun H."/>
            <person name="LaButti K.M."/>
            <person name="Schmutz J."/>
            <person name="Jabbour D."/>
            <person name="Luo H."/>
            <person name="Baker S.E."/>
            <person name="Pisabarro A.G."/>
            <person name="Walton J.D."/>
            <person name="Blanchette R.A."/>
            <person name="Henrissat B."/>
            <person name="Martin F."/>
            <person name="Cullen D."/>
            <person name="Hibbett D.S."/>
            <person name="Grigoriev I.V."/>
        </authorList>
    </citation>
    <scope>NUCLEOTIDE SEQUENCE [LARGE SCALE GENOMIC DNA]</scope>
    <source>
        <strain evidence="3">CBS 339.88</strain>
    </source>
</reference>
<dbReference type="PANTHER" id="PTHR47691">
    <property type="entry name" value="REGULATOR-RELATED"/>
    <property type="match status" value="1"/>
</dbReference>
<dbReference type="InterPro" id="IPR049052">
    <property type="entry name" value="nSTAND1"/>
</dbReference>
<dbReference type="InterPro" id="IPR011990">
    <property type="entry name" value="TPR-like_helical_dom_sf"/>
</dbReference>
<dbReference type="Gene3D" id="3.40.50.300">
    <property type="entry name" value="P-loop containing nucleotide triphosphate hydrolases"/>
    <property type="match status" value="1"/>
</dbReference>
<dbReference type="Pfam" id="PF20703">
    <property type="entry name" value="nSTAND1"/>
    <property type="match status" value="1"/>
</dbReference>
<accession>A0A067SM73</accession>
<dbReference type="SMART" id="SM00028">
    <property type="entry name" value="TPR"/>
    <property type="match status" value="4"/>
</dbReference>
<feature type="domain" description="Novel STAND NTPase 1" evidence="1">
    <location>
        <begin position="157"/>
        <end position="300"/>
    </location>
</feature>
<dbReference type="Gene3D" id="1.25.40.10">
    <property type="entry name" value="Tetratricopeptide repeat domain"/>
    <property type="match status" value="1"/>
</dbReference>
<evidence type="ECO:0000259" key="1">
    <source>
        <dbReference type="Pfam" id="PF20703"/>
    </source>
</evidence>
<dbReference type="AlphaFoldDB" id="A0A067SM73"/>
<dbReference type="HOGENOM" id="CLU_010537_0_0_1"/>
<sequence>MVVIVANVTAKNENGSKEVVVKAAKGIEQDITGLLSTLSTINGDLAEIKAQNRWAIAFYKELNTNTINDCMNRLSTALERFKLANDLRDSELLQELRTRLGRLADKVDDISKDIKHVYTKVDNLADDFEEFKEIYKRSATQTPSETIARQQIPLKPEIFYGRDALVNDIAQLLVKEETSRVCILGPGGMGKTSVSLAVAESWLILERFLHAPVWVPCIGATSAALFLEILYTQLQVPGDKQVTFEKIVSELTISHDPRLIILDNFETPMTASDGTQKQVEDVLRKLAELSHVAFLVTMRGSHPPCHNAIKWQSRNIQPTDEEACLRIFHEINPSSKDDPDVSRLLSALGRMPFAVTLMANLGEDGQSTAKDLLDAWSESGPDMLSENREQSMNRSITLSIDGDLIRGSPNASLLLSTLSLLPAGTTKVNLHWWAPMLKKSMIPSAIATLSKAGLLVENKRQGSDTPVLFVVPVVQSFMQHNRIDDDLRRQIHSSCCQFVLDHACRYDDSAFPVKSKALVAEDTNIQSILLGPRTTQDAQSSDKAMVLEALMAFNWHRCDTKPNIEIASYAVTVAEASGIASYIASTVWCLGRSYYQLGPFHLSYEHLQKAYQIFDTLPPGDPNLQQLGGLCGIDFADAARLVLEDSDRLISLALDVEKKCASLSGDIHGRSLVFVGMVLLEAQRSEEALSYLNRGRVMLGNSANLAAAYQVLARLHYGESQLSEALKDIQEAWKQAEMSGSDYIQGVVSLDFGVILFSTNRHTEAWQRIKTALVKATLVGNWYVVALALEYMGYGYLLRGDYQNAYEAYEASAEKYRSTIDGWVEGSCTDNMTRIKEKLTKPDAPIGFYRPSQDTDKTPFYPLVQIPVDDVPIQHI</sequence>
<dbReference type="STRING" id="685588.A0A067SM73"/>
<dbReference type="SUPFAM" id="SSF48452">
    <property type="entry name" value="TPR-like"/>
    <property type="match status" value="1"/>
</dbReference>
<organism evidence="2 3">
    <name type="scientific">Galerina marginata (strain CBS 339.88)</name>
    <dbReference type="NCBI Taxonomy" id="685588"/>
    <lineage>
        <taxon>Eukaryota</taxon>
        <taxon>Fungi</taxon>
        <taxon>Dikarya</taxon>
        <taxon>Basidiomycota</taxon>
        <taxon>Agaricomycotina</taxon>
        <taxon>Agaricomycetes</taxon>
        <taxon>Agaricomycetidae</taxon>
        <taxon>Agaricales</taxon>
        <taxon>Agaricineae</taxon>
        <taxon>Strophariaceae</taxon>
        <taxon>Galerina</taxon>
    </lineage>
</organism>
<name>A0A067SM73_GALM3</name>
<gene>
    <name evidence="2" type="ORF">GALMADRAFT_808114</name>
</gene>
<dbReference type="SUPFAM" id="SSF52540">
    <property type="entry name" value="P-loop containing nucleoside triphosphate hydrolases"/>
    <property type="match status" value="1"/>
</dbReference>
<dbReference type="InterPro" id="IPR019734">
    <property type="entry name" value="TPR_rpt"/>
</dbReference>
<evidence type="ECO:0000313" key="3">
    <source>
        <dbReference type="Proteomes" id="UP000027222"/>
    </source>
</evidence>
<protein>
    <recommendedName>
        <fullName evidence="1">Novel STAND NTPase 1 domain-containing protein</fullName>
    </recommendedName>
</protein>
<dbReference type="PANTHER" id="PTHR47691:SF3">
    <property type="entry name" value="HTH-TYPE TRANSCRIPTIONAL REGULATOR RV0890C-RELATED"/>
    <property type="match status" value="1"/>
</dbReference>
<proteinExistence type="predicted"/>
<dbReference type="OrthoDB" id="3052556at2759"/>
<dbReference type="InterPro" id="IPR027417">
    <property type="entry name" value="P-loop_NTPase"/>
</dbReference>
<keyword evidence="3" id="KW-1185">Reference proteome</keyword>
<dbReference type="Proteomes" id="UP000027222">
    <property type="component" value="Unassembled WGS sequence"/>
</dbReference>
<evidence type="ECO:0000313" key="2">
    <source>
        <dbReference type="EMBL" id="KDR71142.1"/>
    </source>
</evidence>